<comment type="caution">
    <text evidence="3">The sequence shown here is derived from an EMBL/GenBank/DDBJ whole genome shotgun (WGS) entry which is preliminary data.</text>
</comment>
<dbReference type="EMBL" id="QXNI01000051">
    <property type="protein sequence ID" value="THA07969.1"/>
    <property type="molecule type" value="Genomic_DNA"/>
</dbReference>
<dbReference type="CDD" id="cd07385">
    <property type="entry name" value="MPP_YkuE_C"/>
    <property type="match status" value="1"/>
</dbReference>
<organism evidence="3 4">
    <name type="scientific">Rodentibacter pneumotropicus</name>
    <dbReference type="NCBI Taxonomy" id="758"/>
    <lineage>
        <taxon>Bacteria</taxon>
        <taxon>Pseudomonadati</taxon>
        <taxon>Pseudomonadota</taxon>
        <taxon>Gammaproteobacteria</taxon>
        <taxon>Pasteurellales</taxon>
        <taxon>Pasteurellaceae</taxon>
        <taxon>Rodentibacter</taxon>
    </lineage>
</organism>
<dbReference type="InterPro" id="IPR029052">
    <property type="entry name" value="Metallo-depent_PP-like"/>
</dbReference>
<dbReference type="PANTHER" id="PTHR31302">
    <property type="entry name" value="TRANSMEMBRANE PROTEIN WITH METALLOPHOSPHOESTERASE DOMAIN-RELATED"/>
    <property type="match status" value="1"/>
</dbReference>
<evidence type="ECO:0000313" key="3">
    <source>
        <dbReference type="EMBL" id="THA07969.1"/>
    </source>
</evidence>
<dbReference type="RefSeq" id="WP_136123846.1">
    <property type="nucleotide sequence ID" value="NZ_QXNI01000051.1"/>
</dbReference>
<keyword evidence="1" id="KW-0812">Transmembrane</keyword>
<dbReference type="Proteomes" id="UP000306758">
    <property type="component" value="Unassembled WGS sequence"/>
</dbReference>
<gene>
    <name evidence="3" type="ORF">D3M78_08760</name>
</gene>
<evidence type="ECO:0000256" key="1">
    <source>
        <dbReference type="SAM" id="Phobius"/>
    </source>
</evidence>
<evidence type="ECO:0000313" key="4">
    <source>
        <dbReference type="Proteomes" id="UP000306758"/>
    </source>
</evidence>
<dbReference type="GO" id="GO:0016787">
    <property type="term" value="F:hydrolase activity"/>
    <property type="evidence" value="ECO:0007669"/>
    <property type="project" value="InterPro"/>
</dbReference>
<feature type="transmembrane region" description="Helical" evidence="1">
    <location>
        <begin position="43"/>
        <end position="63"/>
    </location>
</feature>
<dbReference type="AlphaFoldDB" id="A0A4S2PVV4"/>
<dbReference type="Gene3D" id="3.60.21.10">
    <property type="match status" value="1"/>
</dbReference>
<dbReference type="SUPFAM" id="SSF56300">
    <property type="entry name" value="Metallo-dependent phosphatases"/>
    <property type="match status" value="1"/>
</dbReference>
<feature type="transmembrane region" description="Helical" evidence="1">
    <location>
        <begin position="106"/>
        <end position="127"/>
    </location>
</feature>
<dbReference type="InterPro" id="IPR004843">
    <property type="entry name" value="Calcineurin-like_PHP"/>
</dbReference>
<feature type="domain" description="Calcineurin-like phosphoesterase" evidence="2">
    <location>
        <begin position="145"/>
        <end position="307"/>
    </location>
</feature>
<keyword evidence="1" id="KW-0472">Membrane</keyword>
<feature type="transmembrane region" description="Helical" evidence="1">
    <location>
        <begin position="6"/>
        <end position="23"/>
    </location>
</feature>
<dbReference type="Pfam" id="PF00149">
    <property type="entry name" value="Metallophos"/>
    <property type="match status" value="1"/>
</dbReference>
<reference evidence="3 4" key="1">
    <citation type="journal article" date="2019" name="Vet. Microbiol.">
        <title>Development of multi locus sequence typing (MLST) of Rodentibacter pneumotropicus.</title>
        <authorList>
            <person name="Adhikary S."/>
            <person name="Bisgaard M."/>
            <person name="Boot R."/>
            <person name="Benga L."/>
            <person name="Nicklas W."/>
            <person name="Christensen H."/>
        </authorList>
    </citation>
    <scope>NUCLEOTIDE SEQUENCE [LARGE SCALE GENOMIC DNA]</scope>
    <source>
        <strain evidence="3 4">Ac84</strain>
    </source>
</reference>
<feature type="transmembrane region" description="Helical" evidence="1">
    <location>
        <begin position="69"/>
        <end position="94"/>
    </location>
</feature>
<keyword evidence="1" id="KW-1133">Transmembrane helix</keyword>
<evidence type="ECO:0000259" key="2">
    <source>
        <dbReference type="Pfam" id="PF00149"/>
    </source>
</evidence>
<name>A0A4S2PVV4_9PAST</name>
<dbReference type="PANTHER" id="PTHR31302:SF0">
    <property type="entry name" value="TRANSMEMBRANE PROTEIN WITH METALLOPHOSPHOESTERASE DOMAIN"/>
    <property type="match status" value="1"/>
</dbReference>
<proteinExistence type="predicted"/>
<dbReference type="InterPro" id="IPR051158">
    <property type="entry name" value="Metallophosphoesterase_sf"/>
</dbReference>
<protein>
    <submittedName>
        <fullName evidence="3">Metallophosphoesterase</fullName>
    </submittedName>
</protein>
<accession>A0A4S2PVV4</accession>
<sequence length="364" mass="41037">METRYYIIFTAVIIGLQLFLFIFNRTLQWLFAGKLSQRGKKYLIIIIFALPNALWIGQVLQFFTAFRIIIALMLALLLFSAFISLTIAAISFLFRKTKSIAKINRTLRLAYPFAFAGLIGLSLYNAYTPRIVNYEITLDKPMKLLRIGVASDLHLGSLFGGKALDKLAQIMTEQKVDLILLPGDIMDDNVTAYLAENMRPHLEKLRAPMGVYATLGNHDFFGHQDEITAEIRQAGIILLKDQVATINDELVLIGRNDDLEKHRPSTEMLLKHAKADLPIIVLDHRPSEVEIHSTLPFDLQVSGHTHKGQIFPANLITALTYRIDYGLEKIGNPYFMVTSGYGFWGIPMRLGSQSEVVIIDVKGK</sequence>